<gene>
    <name evidence="4" type="ORF">NEOLEDRAFT_392347</name>
</gene>
<dbReference type="STRING" id="1314782.A0A165S7D4"/>
<dbReference type="EMBL" id="KV425575">
    <property type="protein sequence ID" value="KZT24767.1"/>
    <property type="molecule type" value="Genomic_DNA"/>
</dbReference>
<proteinExistence type="predicted"/>
<feature type="region of interest" description="Disordered" evidence="1">
    <location>
        <begin position="63"/>
        <end position="108"/>
    </location>
</feature>
<protein>
    <recommendedName>
        <fullName evidence="3">DUF6699 domain-containing protein</fullName>
    </recommendedName>
</protein>
<evidence type="ECO:0000256" key="1">
    <source>
        <dbReference type="SAM" id="MobiDB-lite"/>
    </source>
</evidence>
<feature type="signal peptide" evidence="2">
    <location>
        <begin position="1"/>
        <end position="23"/>
    </location>
</feature>
<dbReference type="InParanoid" id="A0A165S7D4"/>
<feature type="chain" id="PRO_5007866244" description="DUF6699 domain-containing protein" evidence="2">
    <location>
        <begin position="24"/>
        <end position="506"/>
    </location>
</feature>
<evidence type="ECO:0000256" key="2">
    <source>
        <dbReference type="SAM" id="SignalP"/>
    </source>
</evidence>
<dbReference type="Proteomes" id="UP000076761">
    <property type="component" value="Unassembled WGS sequence"/>
</dbReference>
<feature type="domain" description="DUF6699" evidence="3">
    <location>
        <begin position="347"/>
        <end position="487"/>
    </location>
</feature>
<dbReference type="OrthoDB" id="3241567at2759"/>
<evidence type="ECO:0000259" key="3">
    <source>
        <dbReference type="Pfam" id="PF20415"/>
    </source>
</evidence>
<keyword evidence="5" id="KW-1185">Reference proteome</keyword>
<name>A0A165S7D4_9AGAM</name>
<evidence type="ECO:0000313" key="4">
    <source>
        <dbReference type="EMBL" id="KZT24767.1"/>
    </source>
</evidence>
<reference evidence="4 5" key="1">
    <citation type="journal article" date="2016" name="Mol. Biol. Evol.">
        <title>Comparative Genomics of Early-Diverging Mushroom-Forming Fungi Provides Insights into the Origins of Lignocellulose Decay Capabilities.</title>
        <authorList>
            <person name="Nagy L.G."/>
            <person name="Riley R."/>
            <person name="Tritt A."/>
            <person name="Adam C."/>
            <person name="Daum C."/>
            <person name="Floudas D."/>
            <person name="Sun H."/>
            <person name="Yadav J.S."/>
            <person name="Pangilinan J."/>
            <person name="Larsson K.H."/>
            <person name="Matsuura K."/>
            <person name="Barry K."/>
            <person name="Labutti K."/>
            <person name="Kuo R."/>
            <person name="Ohm R.A."/>
            <person name="Bhattacharya S.S."/>
            <person name="Shirouzu T."/>
            <person name="Yoshinaga Y."/>
            <person name="Martin F.M."/>
            <person name="Grigoriev I.V."/>
            <person name="Hibbett D.S."/>
        </authorList>
    </citation>
    <scope>NUCLEOTIDE SEQUENCE [LARGE SCALE GENOMIC DNA]</scope>
    <source>
        <strain evidence="4 5">HHB14362 ss-1</strain>
    </source>
</reference>
<dbReference type="Pfam" id="PF20415">
    <property type="entry name" value="DUF6699"/>
    <property type="match status" value="1"/>
</dbReference>
<dbReference type="AlphaFoldDB" id="A0A165S7D4"/>
<dbReference type="InterPro" id="IPR046522">
    <property type="entry name" value="DUF6699"/>
</dbReference>
<sequence length="506" mass="55844">MSHGEAMWHFACLNSLRTPTVAATPLPRPCLCRYCAYIPVPGGCIPSEDRPVACQEYRDPVTGAPLRRPHRRRDENHTPAHRITRPSRSILRGSPGGPQTPLMSRGGFNPGIALPASPVLTPQTTALCIASPPAVVPQIITSPYFMTGHLPPLSIPSPVITVPMLAPVNPVVPAVIPEPVSPEVAFPPRLEPPSVRVGGADSPRQIADASLTVPATWHWSAQPPILTPYVPPIAVPAAAPVQTPNQIVYVTPSGNFTWTPHPQPHPQIPSAVFFPSNPVTGSNHATFVPVWDPNAAMSVSGGYPLPGTAPTWVAPAWPPVPVPGTDILMRLAPCLIPNPVNALLPQIIWDVAKSPVTARKLTGRHIILDMMEDFRQPATAPIVRKLIIVCDFGSLRTLWPPVELQQDRPISVWDIMNAIYEFFQKRLRRREFEYIKALQPDNEAILRDAFYRRCQDSPTLYDWEIQQGYKRVDVLGDSRVWWGVWVTYNPDNTWQLNLGLMPLRQP</sequence>
<accession>A0A165S7D4</accession>
<evidence type="ECO:0000313" key="5">
    <source>
        <dbReference type="Proteomes" id="UP000076761"/>
    </source>
</evidence>
<organism evidence="4 5">
    <name type="scientific">Neolentinus lepideus HHB14362 ss-1</name>
    <dbReference type="NCBI Taxonomy" id="1314782"/>
    <lineage>
        <taxon>Eukaryota</taxon>
        <taxon>Fungi</taxon>
        <taxon>Dikarya</taxon>
        <taxon>Basidiomycota</taxon>
        <taxon>Agaricomycotina</taxon>
        <taxon>Agaricomycetes</taxon>
        <taxon>Gloeophyllales</taxon>
        <taxon>Gloeophyllaceae</taxon>
        <taxon>Neolentinus</taxon>
    </lineage>
</organism>
<keyword evidence="2" id="KW-0732">Signal</keyword>